<dbReference type="GO" id="GO:0015180">
    <property type="term" value="F:L-alanine transmembrane transporter activity"/>
    <property type="evidence" value="ECO:0007669"/>
    <property type="project" value="TreeGrafter"/>
</dbReference>
<dbReference type="PANTHER" id="PTHR46673">
    <property type="entry name" value="4F2 CELL-SURFACE ANTIGEN HEAVY CHAIN"/>
    <property type="match status" value="1"/>
</dbReference>
<gene>
    <name evidence="7" type="ORF">BDFB_000679</name>
</gene>
<evidence type="ECO:0000259" key="6">
    <source>
        <dbReference type="Pfam" id="PF16028"/>
    </source>
</evidence>
<dbReference type="Pfam" id="PF00128">
    <property type="entry name" value="Alpha-amylase"/>
    <property type="match status" value="1"/>
</dbReference>
<dbReference type="Pfam" id="PF16028">
    <property type="entry name" value="SLC3A2_N"/>
    <property type="match status" value="1"/>
</dbReference>
<dbReference type="GO" id="GO:0015173">
    <property type="term" value="F:aromatic amino acid transmembrane transporter activity"/>
    <property type="evidence" value="ECO:0007669"/>
    <property type="project" value="TreeGrafter"/>
</dbReference>
<dbReference type="InterPro" id="IPR013780">
    <property type="entry name" value="Glyco_hydro_b"/>
</dbReference>
<evidence type="ECO:0000313" key="8">
    <source>
        <dbReference type="Proteomes" id="UP000292052"/>
    </source>
</evidence>
<feature type="compositionally biased region" description="Basic and acidic residues" evidence="3">
    <location>
        <begin position="49"/>
        <end position="62"/>
    </location>
</feature>
<comment type="catalytic activity">
    <reaction evidence="1">
        <text>Hydrolysis of terminal, non-reducing (1-&gt;4)-linked alpha-D-glucose residues with release of alpha-D-glucose.</text>
        <dbReference type="EC" id="3.2.1.20"/>
    </reaction>
</comment>
<dbReference type="InterPro" id="IPR045857">
    <property type="entry name" value="O16G_dom_2"/>
</dbReference>
<dbReference type="InterPro" id="IPR042280">
    <property type="entry name" value="SLC3A2"/>
</dbReference>
<evidence type="ECO:0000256" key="3">
    <source>
        <dbReference type="SAM" id="MobiDB-lite"/>
    </source>
</evidence>
<keyword evidence="4" id="KW-0472">Membrane</keyword>
<feature type="region of interest" description="Disordered" evidence="3">
    <location>
        <begin position="24"/>
        <end position="71"/>
    </location>
</feature>
<dbReference type="InterPro" id="IPR017853">
    <property type="entry name" value="GH"/>
</dbReference>
<dbReference type="PANTHER" id="PTHR46673:SF1">
    <property type="entry name" value="4F2 CELL-SURFACE ANTIGEN HEAVY CHAIN"/>
    <property type="match status" value="1"/>
</dbReference>
<evidence type="ECO:0000313" key="7">
    <source>
        <dbReference type="EMBL" id="RZC39205.1"/>
    </source>
</evidence>
<dbReference type="Proteomes" id="UP000292052">
    <property type="component" value="Unassembled WGS sequence"/>
</dbReference>
<feature type="domain" description="Solute carrier family 3 member 2 N-terminal" evidence="6">
    <location>
        <begin position="73"/>
        <end position="148"/>
    </location>
</feature>
<dbReference type="OrthoDB" id="204980at2759"/>
<dbReference type="AlphaFoldDB" id="A0A482W2K2"/>
<evidence type="ECO:0000256" key="4">
    <source>
        <dbReference type="SAM" id="Phobius"/>
    </source>
</evidence>
<sequence length="562" mass="63783">MEGPKLELSGGNLPSSYKLISEADMEEEAVSRPKSLVKSKPASPELDGADEKMLPKEEKVEAKISPNEKQNGDAKLDIGELKSAFVGLTKEELMKYANDPFWVRLRWFLFITFWILWGMMLLGAIMIICAAPKCDPPPPKTWWQKGPLAEIERDLEAEEIRELKDEGVTGVILSWPEDAYINFDETHDFIKSLNKYKDQDLNVIIELEPGSSEVWFNKSENKDAEFNDYYIWMKDKGVNTDGSRIPPNNWLTVDNNSSWIYSDKKEEFYYAPSGKPQLNFRNQKVIEIFSSVLKKFLEYGIGGIRLRGVPFLLVDPLFRNEEMDSKATSHVLTEYEFYKHAKTENLDELGELLKQWRIIVKNKTENGPFMAAEDLRKIEAYKVNNSLVVDLPVQSHLCAKPNLNVTDIVNVVTSIFNFSEITWPLWKCHSTEALDIVTYLLPGTPLIKQGTPIKKELLKIRNSPSIMRGIFDFRSVNNKTVFAFIRVAAGNPGILVAFNPTDNRVVVDFPEAIEAVTKEVTVQLFSSNYNESGIAVNVKQDAHKIPISPNSAIVLSYVPSSK</sequence>
<dbReference type="EMBL" id="QDEB01036319">
    <property type="protein sequence ID" value="RZC39205.1"/>
    <property type="molecule type" value="Genomic_DNA"/>
</dbReference>
<dbReference type="GO" id="GO:0015823">
    <property type="term" value="P:phenylalanine transport"/>
    <property type="evidence" value="ECO:0007669"/>
    <property type="project" value="TreeGrafter"/>
</dbReference>
<dbReference type="EC" id="3.2.1.20" evidence="2"/>
<protein>
    <recommendedName>
        <fullName evidence="2">alpha-glucosidase</fullName>
        <ecNumber evidence="2">3.2.1.20</ecNumber>
    </recommendedName>
</protein>
<dbReference type="GO" id="GO:1903801">
    <property type="term" value="P:L-leucine import across plasma membrane"/>
    <property type="evidence" value="ECO:0007669"/>
    <property type="project" value="TreeGrafter"/>
</dbReference>
<dbReference type="Gene3D" id="3.90.400.10">
    <property type="entry name" value="Oligo-1,6-glucosidase, Domain 2"/>
    <property type="match status" value="1"/>
</dbReference>
<evidence type="ECO:0000256" key="2">
    <source>
        <dbReference type="ARBA" id="ARBA00012741"/>
    </source>
</evidence>
<dbReference type="Gene3D" id="3.20.20.80">
    <property type="entry name" value="Glycosidases"/>
    <property type="match status" value="1"/>
</dbReference>
<name>A0A482W2K2_ASBVE</name>
<dbReference type="SUPFAM" id="SSF51445">
    <property type="entry name" value="(Trans)glycosidases"/>
    <property type="match status" value="1"/>
</dbReference>
<feature type="domain" description="Glycosyl hydrolase family 13 catalytic" evidence="5">
    <location>
        <begin position="183"/>
        <end position="371"/>
    </location>
</feature>
<dbReference type="GO" id="GO:1904273">
    <property type="term" value="P:L-alanine import across plasma membrane"/>
    <property type="evidence" value="ECO:0007669"/>
    <property type="project" value="TreeGrafter"/>
</dbReference>
<accession>A0A482W2K2</accession>
<keyword evidence="4" id="KW-1133">Transmembrane helix</keyword>
<proteinExistence type="predicted"/>
<evidence type="ECO:0000259" key="5">
    <source>
        <dbReference type="Pfam" id="PF00128"/>
    </source>
</evidence>
<organism evidence="7 8">
    <name type="scientific">Asbolus verrucosus</name>
    <name type="common">Desert ironclad beetle</name>
    <dbReference type="NCBI Taxonomy" id="1661398"/>
    <lineage>
        <taxon>Eukaryota</taxon>
        <taxon>Metazoa</taxon>
        <taxon>Ecdysozoa</taxon>
        <taxon>Arthropoda</taxon>
        <taxon>Hexapoda</taxon>
        <taxon>Insecta</taxon>
        <taxon>Pterygota</taxon>
        <taxon>Neoptera</taxon>
        <taxon>Endopterygota</taxon>
        <taxon>Coleoptera</taxon>
        <taxon>Polyphaga</taxon>
        <taxon>Cucujiformia</taxon>
        <taxon>Tenebrionidae</taxon>
        <taxon>Pimeliinae</taxon>
        <taxon>Asbolus</taxon>
    </lineage>
</organism>
<keyword evidence="8" id="KW-1185">Reference proteome</keyword>
<dbReference type="InterPro" id="IPR006047">
    <property type="entry name" value="GH13_cat_dom"/>
</dbReference>
<dbReference type="GO" id="GO:0015190">
    <property type="term" value="F:L-leucine transmembrane transporter activity"/>
    <property type="evidence" value="ECO:0007669"/>
    <property type="project" value="TreeGrafter"/>
</dbReference>
<keyword evidence="4" id="KW-0812">Transmembrane</keyword>
<dbReference type="GO" id="GO:0016323">
    <property type="term" value="C:basolateral plasma membrane"/>
    <property type="evidence" value="ECO:0007669"/>
    <property type="project" value="TreeGrafter"/>
</dbReference>
<reference evidence="7 8" key="1">
    <citation type="submission" date="2017-03" db="EMBL/GenBank/DDBJ databases">
        <title>Genome of the blue death feigning beetle - Asbolus verrucosus.</title>
        <authorList>
            <person name="Rider S.D."/>
        </authorList>
    </citation>
    <scope>NUCLEOTIDE SEQUENCE [LARGE SCALE GENOMIC DNA]</scope>
    <source>
        <strain evidence="7">Butters</strain>
        <tissue evidence="7">Head and leg muscle</tissue>
    </source>
</reference>
<feature type="transmembrane region" description="Helical" evidence="4">
    <location>
        <begin position="107"/>
        <end position="128"/>
    </location>
</feature>
<evidence type="ECO:0000256" key="1">
    <source>
        <dbReference type="ARBA" id="ARBA00001657"/>
    </source>
</evidence>
<dbReference type="GO" id="GO:0004558">
    <property type="term" value="F:alpha-1,4-glucosidase activity"/>
    <property type="evidence" value="ECO:0007669"/>
    <property type="project" value="UniProtKB-EC"/>
</dbReference>
<dbReference type="GO" id="GO:0016324">
    <property type="term" value="C:apical plasma membrane"/>
    <property type="evidence" value="ECO:0007669"/>
    <property type="project" value="TreeGrafter"/>
</dbReference>
<comment type="caution">
    <text evidence="7">The sequence shown here is derived from an EMBL/GenBank/DDBJ whole genome shotgun (WGS) entry which is preliminary data.</text>
</comment>
<dbReference type="GO" id="GO:0005975">
    <property type="term" value="P:carbohydrate metabolic process"/>
    <property type="evidence" value="ECO:0007669"/>
    <property type="project" value="InterPro"/>
</dbReference>
<dbReference type="InterPro" id="IPR031984">
    <property type="entry name" value="SLC3A2_N"/>
</dbReference>
<dbReference type="Gene3D" id="2.60.40.1180">
    <property type="entry name" value="Golgi alpha-mannosidase II"/>
    <property type="match status" value="1"/>
</dbReference>
<dbReference type="STRING" id="1661398.A0A482W2K2"/>